<dbReference type="Proteomes" id="UP000184529">
    <property type="component" value="Unassembled WGS sequence"/>
</dbReference>
<dbReference type="EMBL" id="FQZM01000049">
    <property type="protein sequence ID" value="SHJ68730.1"/>
    <property type="molecule type" value="Genomic_DNA"/>
</dbReference>
<keyword evidence="2" id="KW-0808">Transferase</keyword>
<feature type="domain" description="Nucleotidyl transferase" evidence="1">
    <location>
        <begin position="2"/>
        <end position="54"/>
    </location>
</feature>
<dbReference type="OrthoDB" id="9803871at2"/>
<dbReference type="Gene3D" id="3.90.550.10">
    <property type="entry name" value="Spore Coat Polysaccharide Biosynthesis Protein SpsA, Chain A"/>
    <property type="match status" value="1"/>
</dbReference>
<dbReference type="RefSeq" id="WP_072870987.1">
    <property type="nucleotide sequence ID" value="NZ_FQZM01000049.1"/>
</dbReference>
<protein>
    <submittedName>
        <fullName evidence="2">Nucleotidyl transferase</fullName>
    </submittedName>
</protein>
<dbReference type="InterPro" id="IPR005835">
    <property type="entry name" value="NTP_transferase_dom"/>
</dbReference>
<dbReference type="InterPro" id="IPR029044">
    <property type="entry name" value="Nucleotide-diphossugar_trans"/>
</dbReference>
<evidence type="ECO:0000313" key="3">
    <source>
        <dbReference type="Proteomes" id="UP000184529"/>
    </source>
</evidence>
<dbReference type="Pfam" id="PF00483">
    <property type="entry name" value="NTP_transferase"/>
    <property type="match status" value="1"/>
</dbReference>
<dbReference type="SUPFAM" id="SSF53448">
    <property type="entry name" value="Nucleotide-diphospho-sugar transferases"/>
    <property type="match status" value="1"/>
</dbReference>
<name>A0A1M6LBX8_9FIRM</name>
<dbReference type="AlphaFoldDB" id="A0A1M6LBX8"/>
<accession>A0A1M6LBX8</accession>
<proteinExistence type="predicted"/>
<sequence>MKALVLSGGNGTRLRPLIYTTDKQIPMTNKPIIFFVFEHVRAAGIEHASIMISPEAVGVTAGAMAATVLYKLPDFGRESASATVLCEFLGWLRGEEGGKPGAIPACAEWFYQGIPELYLSAC</sequence>
<organism evidence="2 3">
    <name type="scientific">Desulfofundulus thermosubterraneus DSM 16057</name>
    <dbReference type="NCBI Taxonomy" id="1121432"/>
    <lineage>
        <taxon>Bacteria</taxon>
        <taxon>Bacillati</taxon>
        <taxon>Bacillota</taxon>
        <taxon>Clostridia</taxon>
        <taxon>Eubacteriales</taxon>
        <taxon>Peptococcaceae</taxon>
        <taxon>Desulfofundulus</taxon>
    </lineage>
</organism>
<evidence type="ECO:0000313" key="2">
    <source>
        <dbReference type="EMBL" id="SHJ68730.1"/>
    </source>
</evidence>
<reference evidence="3" key="1">
    <citation type="submission" date="2016-11" db="EMBL/GenBank/DDBJ databases">
        <authorList>
            <person name="Varghese N."/>
            <person name="Submissions S."/>
        </authorList>
    </citation>
    <scope>NUCLEOTIDE SEQUENCE [LARGE SCALE GENOMIC DNA]</scope>
    <source>
        <strain evidence="3">DSM 16057</strain>
    </source>
</reference>
<dbReference type="STRING" id="1121432.SAMN02745219_03110"/>
<gene>
    <name evidence="2" type="ORF">SAMN02745219_03110</name>
</gene>
<evidence type="ECO:0000259" key="1">
    <source>
        <dbReference type="Pfam" id="PF00483"/>
    </source>
</evidence>
<dbReference type="GO" id="GO:0016740">
    <property type="term" value="F:transferase activity"/>
    <property type="evidence" value="ECO:0007669"/>
    <property type="project" value="UniProtKB-KW"/>
</dbReference>
<keyword evidence="3" id="KW-1185">Reference proteome</keyword>